<dbReference type="SUPFAM" id="SSF56784">
    <property type="entry name" value="HAD-like"/>
    <property type="match status" value="1"/>
</dbReference>
<keyword evidence="4" id="KW-0460">Magnesium</keyword>
<evidence type="ECO:0000256" key="2">
    <source>
        <dbReference type="ARBA" id="ARBA00006171"/>
    </source>
</evidence>
<reference evidence="6 7" key="1">
    <citation type="submission" date="2024-06" db="EMBL/GenBank/DDBJ databases">
        <title>Sorghum-associated microbial communities from plants grown in Nebraska, USA.</title>
        <authorList>
            <person name="Schachtman D."/>
        </authorList>
    </citation>
    <scope>NUCLEOTIDE SEQUENCE [LARGE SCALE GENOMIC DNA]</scope>
    <source>
        <strain evidence="6 7">3552</strain>
    </source>
</reference>
<dbReference type="InterPro" id="IPR023214">
    <property type="entry name" value="HAD_sf"/>
</dbReference>
<evidence type="ECO:0000256" key="1">
    <source>
        <dbReference type="ARBA" id="ARBA00001946"/>
    </source>
</evidence>
<dbReference type="InterPro" id="IPR036412">
    <property type="entry name" value="HAD-like_sf"/>
</dbReference>
<dbReference type="InterPro" id="IPR006439">
    <property type="entry name" value="HAD-SF_hydro_IA"/>
</dbReference>
<evidence type="ECO:0000313" key="7">
    <source>
        <dbReference type="Proteomes" id="UP001549307"/>
    </source>
</evidence>
<dbReference type="PANTHER" id="PTHR46193:SF18">
    <property type="entry name" value="HEXITOL PHOSPHATASE B"/>
    <property type="match status" value="1"/>
</dbReference>
<dbReference type="Gene3D" id="1.10.150.240">
    <property type="entry name" value="Putative phosphatase, domain 2"/>
    <property type="match status" value="1"/>
</dbReference>
<dbReference type="GO" id="GO:0016787">
    <property type="term" value="F:hydrolase activity"/>
    <property type="evidence" value="ECO:0007669"/>
    <property type="project" value="UniProtKB-KW"/>
</dbReference>
<comment type="similarity">
    <text evidence="2">Belongs to the HAD-like hydrolase superfamily. CbbY/CbbZ/Gph/YieH family.</text>
</comment>
<evidence type="ECO:0000313" key="6">
    <source>
        <dbReference type="EMBL" id="MET4541844.1"/>
    </source>
</evidence>
<dbReference type="Gene3D" id="3.40.50.1000">
    <property type="entry name" value="HAD superfamily/HAD-like"/>
    <property type="match status" value="1"/>
</dbReference>
<name>A0ABV2PB97_9MICC</name>
<keyword evidence="6" id="KW-0378">Hydrolase</keyword>
<evidence type="ECO:0000256" key="3">
    <source>
        <dbReference type="ARBA" id="ARBA00022723"/>
    </source>
</evidence>
<evidence type="ECO:0000256" key="4">
    <source>
        <dbReference type="ARBA" id="ARBA00022842"/>
    </source>
</evidence>
<protein>
    <submittedName>
        <fullName evidence="6">Beta-phosphoglucomutase family hydrolase</fullName>
    </submittedName>
</protein>
<dbReference type="PANTHER" id="PTHR46193">
    <property type="entry name" value="6-PHOSPHOGLUCONATE PHOSPHATASE"/>
    <property type="match status" value="1"/>
</dbReference>
<dbReference type="InterPro" id="IPR023198">
    <property type="entry name" value="PGP-like_dom2"/>
</dbReference>
<comment type="cofactor">
    <cofactor evidence="1">
        <name>Mg(2+)</name>
        <dbReference type="ChEBI" id="CHEBI:18420"/>
    </cofactor>
</comment>
<dbReference type="NCBIfam" id="TIGR01509">
    <property type="entry name" value="HAD-SF-IA-v3"/>
    <property type="match status" value="1"/>
</dbReference>
<keyword evidence="5" id="KW-0119">Carbohydrate metabolism</keyword>
<keyword evidence="7" id="KW-1185">Reference proteome</keyword>
<dbReference type="EMBL" id="JBEPSN010000010">
    <property type="protein sequence ID" value="MET4541844.1"/>
    <property type="molecule type" value="Genomic_DNA"/>
</dbReference>
<organism evidence="6 7">
    <name type="scientific">Arthrobacter bambusae</name>
    <dbReference type="NCBI Taxonomy" id="1338426"/>
    <lineage>
        <taxon>Bacteria</taxon>
        <taxon>Bacillati</taxon>
        <taxon>Actinomycetota</taxon>
        <taxon>Actinomycetes</taxon>
        <taxon>Micrococcales</taxon>
        <taxon>Micrococcaceae</taxon>
        <taxon>Arthrobacter</taxon>
    </lineage>
</organism>
<dbReference type="SFLD" id="SFLDG01129">
    <property type="entry name" value="C1.5:_HAD__Beta-PGM__Phosphata"/>
    <property type="match status" value="1"/>
</dbReference>
<accession>A0ABV2PB97</accession>
<proteinExistence type="inferred from homology"/>
<sequence length="271" mass="28791">MNTENPSNHLPDTKLIERKKHAPQALNGMHMTDLRNAWTGASALLFDLDGVLTPTAVVHEQAWQELFDGYLARTGHPQGYQESDYFDHIDGKPRFDGVRDFLASRGITLPEGPVHDHPDNVTVQGLGNRKNAIFNEIVNSRGVEPFEGSVKFINAAVELGLKVAVVSSSRNAPAVLKAAGLDHHFEVVVDGQVAAGVGLPGKPDPATYVYGAGLLGVPVEECIVVEDAVSGVQAGAGADFYAVIGVDRGAGRQTLLDAGATLVVDDLNDLL</sequence>
<keyword evidence="3" id="KW-0479">Metal-binding</keyword>
<dbReference type="InterPro" id="IPR051600">
    <property type="entry name" value="Beta-PGM-like"/>
</dbReference>
<dbReference type="SFLD" id="SFLDS00003">
    <property type="entry name" value="Haloacid_Dehalogenase"/>
    <property type="match status" value="1"/>
</dbReference>
<comment type="caution">
    <text evidence="6">The sequence shown here is derived from an EMBL/GenBank/DDBJ whole genome shotgun (WGS) entry which is preliminary data.</text>
</comment>
<dbReference type="Proteomes" id="UP001549307">
    <property type="component" value="Unassembled WGS sequence"/>
</dbReference>
<gene>
    <name evidence="6" type="ORF">ABIE37_003646</name>
</gene>
<evidence type="ECO:0000256" key="5">
    <source>
        <dbReference type="ARBA" id="ARBA00023277"/>
    </source>
</evidence>
<dbReference type="Pfam" id="PF00702">
    <property type="entry name" value="Hydrolase"/>
    <property type="match status" value="1"/>
</dbReference>